<dbReference type="GO" id="GO:0071897">
    <property type="term" value="P:DNA biosynthetic process"/>
    <property type="evidence" value="ECO:0007669"/>
    <property type="project" value="UniProtKB-ARBA"/>
</dbReference>
<evidence type="ECO:0000313" key="3">
    <source>
        <dbReference type="Proteomes" id="UP000807504"/>
    </source>
</evidence>
<dbReference type="InterPro" id="IPR043502">
    <property type="entry name" value="DNA/RNA_pol_sf"/>
</dbReference>
<dbReference type="InterPro" id="IPR012337">
    <property type="entry name" value="RNaseH-like_sf"/>
</dbReference>
<feature type="domain" description="Integrase catalytic" evidence="1">
    <location>
        <begin position="315"/>
        <end position="498"/>
    </location>
</feature>
<dbReference type="InterPro" id="IPR041588">
    <property type="entry name" value="Integrase_H2C2"/>
</dbReference>
<dbReference type="Pfam" id="PF18701">
    <property type="entry name" value="DUF5641"/>
    <property type="match status" value="1"/>
</dbReference>
<dbReference type="SUPFAM" id="SSF53098">
    <property type="entry name" value="Ribonuclease H-like"/>
    <property type="match status" value="1"/>
</dbReference>
<evidence type="ECO:0000313" key="2">
    <source>
        <dbReference type="EMBL" id="KAF8795481.1"/>
    </source>
</evidence>
<dbReference type="AlphaFoldDB" id="A0A8T0FWM4"/>
<dbReference type="PROSITE" id="PS50994">
    <property type="entry name" value="INTEGRASE"/>
    <property type="match status" value="1"/>
</dbReference>
<dbReference type="InterPro" id="IPR036397">
    <property type="entry name" value="RNaseH_sf"/>
</dbReference>
<dbReference type="Pfam" id="PF17921">
    <property type="entry name" value="Integrase_H2C2"/>
    <property type="match status" value="1"/>
</dbReference>
<reference evidence="2" key="1">
    <citation type="journal article" date="2020" name="bioRxiv">
        <title>Chromosome-level reference genome of the European wasp spider Argiope bruennichi: a resource for studies on range expansion and evolutionary adaptation.</title>
        <authorList>
            <person name="Sheffer M.M."/>
            <person name="Hoppe A."/>
            <person name="Krehenwinkel H."/>
            <person name="Uhl G."/>
            <person name="Kuss A.W."/>
            <person name="Jensen L."/>
            <person name="Jensen C."/>
            <person name="Gillespie R.G."/>
            <person name="Hoff K.J."/>
            <person name="Prost S."/>
        </authorList>
    </citation>
    <scope>NUCLEOTIDE SEQUENCE</scope>
</reference>
<accession>A0A8T0FWM4</accession>
<dbReference type="Pfam" id="PF05380">
    <property type="entry name" value="Peptidase_A17"/>
    <property type="match status" value="1"/>
</dbReference>
<dbReference type="InterPro" id="IPR001584">
    <property type="entry name" value="Integrase_cat-core"/>
</dbReference>
<dbReference type="SUPFAM" id="SSF56672">
    <property type="entry name" value="DNA/RNA polymerases"/>
    <property type="match status" value="1"/>
</dbReference>
<dbReference type="Pfam" id="PF00665">
    <property type="entry name" value="rve"/>
    <property type="match status" value="1"/>
</dbReference>
<dbReference type="InterPro" id="IPR008042">
    <property type="entry name" value="Retrotrans_Pao"/>
</dbReference>
<dbReference type="EMBL" id="JABXBU010000002">
    <property type="protein sequence ID" value="KAF8795481.1"/>
    <property type="molecule type" value="Genomic_DNA"/>
</dbReference>
<gene>
    <name evidence="2" type="ORF">HNY73_003325</name>
</gene>
<comment type="caution">
    <text evidence="2">The sequence shown here is derived from an EMBL/GenBank/DDBJ whole genome shotgun (WGS) entry which is preliminary data.</text>
</comment>
<sequence length="583" mass="66447">MYLLYALENKLNRKPPLKEKFNQFMNEYLSLGHMKAISIDREKESPICYIPCHMIQNDNSSTSKGRVVFNASAKTSNGKSLNDILLIGPKLQTDIFSHLVNFRPFSAAFSADIDKMYRQILIADDDRKYQRIVWRSTPTDPLISYEIQTNQVSLVSAETRVAPIKQLTIPRLELCGALLLAELITVVEKALSFTIKERYLWTDSTIVLSWMNKSPNGILRVGCRLSKHPTLPYDQNFPTVIPKGHHLAPLIIRHFHQLSLHVGPELVLSLIRQRFWIPDGRTTVRREIKRCIVCCRLNSKLSNPKMGDLPSSRKTKSHPFERVGVDFAGPSVTKCQHLRKATQFKSYLCLFICTATREVHIELVSSMSKEAFLAALRRFTARRGHPTDILSDNGSNFIGSDNHLTQLFKLVQEPSVQNFLPVRTIIWKSIPPYVPNFGGVWESSIKLAKRHLFKTCQGHLLKFEELSTLLCQIEACINSRPRSRWTRDVLQYLQARRKWYQHCPPLDVGDLVLIQTDNMPPLSWPLARILEIIAGTDGIPRVALLRTPSGPAKRAISRLIALPVPTCSFPEDGDSPERQQMEQ</sequence>
<dbReference type="Gene3D" id="3.30.420.10">
    <property type="entry name" value="Ribonuclease H-like superfamily/Ribonuclease H"/>
    <property type="match status" value="1"/>
</dbReference>
<dbReference type="PANTHER" id="PTHR47331:SF1">
    <property type="entry name" value="GAG-LIKE PROTEIN"/>
    <property type="match status" value="1"/>
</dbReference>
<dbReference type="GO" id="GO:0003676">
    <property type="term" value="F:nucleic acid binding"/>
    <property type="evidence" value="ECO:0007669"/>
    <property type="project" value="InterPro"/>
</dbReference>
<dbReference type="GO" id="GO:0042575">
    <property type="term" value="C:DNA polymerase complex"/>
    <property type="evidence" value="ECO:0007669"/>
    <property type="project" value="UniProtKB-ARBA"/>
</dbReference>
<dbReference type="GO" id="GO:0015074">
    <property type="term" value="P:DNA integration"/>
    <property type="evidence" value="ECO:0007669"/>
    <property type="project" value="InterPro"/>
</dbReference>
<dbReference type="Gene3D" id="1.10.340.70">
    <property type="match status" value="1"/>
</dbReference>
<reference evidence="2" key="2">
    <citation type="submission" date="2020-06" db="EMBL/GenBank/DDBJ databases">
        <authorList>
            <person name="Sheffer M."/>
        </authorList>
    </citation>
    <scope>NUCLEOTIDE SEQUENCE</scope>
</reference>
<organism evidence="2 3">
    <name type="scientific">Argiope bruennichi</name>
    <name type="common">Wasp spider</name>
    <name type="synonym">Aranea bruennichi</name>
    <dbReference type="NCBI Taxonomy" id="94029"/>
    <lineage>
        <taxon>Eukaryota</taxon>
        <taxon>Metazoa</taxon>
        <taxon>Ecdysozoa</taxon>
        <taxon>Arthropoda</taxon>
        <taxon>Chelicerata</taxon>
        <taxon>Arachnida</taxon>
        <taxon>Araneae</taxon>
        <taxon>Araneomorphae</taxon>
        <taxon>Entelegynae</taxon>
        <taxon>Araneoidea</taxon>
        <taxon>Araneidae</taxon>
        <taxon>Argiope</taxon>
    </lineage>
</organism>
<dbReference type="PANTHER" id="PTHR47331">
    <property type="entry name" value="PHD-TYPE DOMAIN-CONTAINING PROTEIN"/>
    <property type="match status" value="1"/>
</dbReference>
<dbReference type="InterPro" id="IPR040676">
    <property type="entry name" value="DUF5641"/>
</dbReference>
<keyword evidence="3" id="KW-1185">Reference proteome</keyword>
<protein>
    <recommendedName>
        <fullName evidence="1">Integrase catalytic domain-containing protein</fullName>
    </recommendedName>
</protein>
<name>A0A8T0FWM4_ARGBR</name>
<proteinExistence type="predicted"/>
<dbReference type="Proteomes" id="UP000807504">
    <property type="component" value="Unassembled WGS sequence"/>
</dbReference>
<evidence type="ECO:0000259" key="1">
    <source>
        <dbReference type="PROSITE" id="PS50994"/>
    </source>
</evidence>